<feature type="compositionally biased region" description="Polar residues" evidence="1">
    <location>
        <begin position="56"/>
        <end position="66"/>
    </location>
</feature>
<dbReference type="PROSITE" id="PS51335">
    <property type="entry name" value="ELMO"/>
    <property type="match status" value="1"/>
</dbReference>
<sequence length="680" mass="70278">MQTGSYSGMDEDDLLAADGSMAGQDGYTMRGLLSTDAQQDMSKALPSGWSTFVASDSMLNASSQPDLQEVEGTSKDGRAPGGAEESAPSQEHGDPDSKAANDARAAGRAPGVEELPSYKLLKALSNEEHKLNAGQQPGGLASAAAAAPVTITQAAQLQQASSFGSHASQSHLPSGSPAAAITAVAGLAHQMAQYASDPDSCTSLQHQRGGQAAGLAMDGHASTSSNASAAPQPARSLSSGRDGTHARRAGSIGDGAAGSGWSQATATPREDHGKRSAPVAATPSMLTLQGSSDAVAAAGAAAMAAVSANSREGHLLGVSALQVLTSAAGGGSLPSSGVQVHHVSLLPTQQSNFVELKAASASKQPQAQSSQAATSASIQPPVGTSKSKPAQPAASASPAVGKPTGRPSPEVDEWEEVTAQRQMELQQQAQAAVAAVPTVTFHEALLHFMAVPIDPAVRAAAEASIAPRPGLFARLLCMGPPDLKPLLREQQIRLLSLARIPFSEEDKVHFQLLCSIYATFTGKSTTPQRYGPHWAEVGFQGADPATDLRSCGILGLLQLAHLHQHEAQNAQKIFTLSHSKAHEFPLAPVSLNITKFMFQAMRKGDLNSSINAAGSAVEVANKFYVGAMYAFYDAWVDGKKTMTESGFVIKAIDQMCQKQPVKMLSGAGATLRDWRPLLGA</sequence>
<feature type="domain" description="ELMO" evidence="2">
    <location>
        <begin position="508"/>
        <end position="660"/>
    </location>
</feature>
<feature type="region of interest" description="Disordered" evidence="1">
    <location>
        <begin position="56"/>
        <end position="111"/>
    </location>
</feature>
<feature type="region of interest" description="Disordered" evidence="1">
    <location>
        <begin position="198"/>
        <end position="278"/>
    </location>
</feature>
<accession>A0A7S0WUW0</accession>
<dbReference type="Pfam" id="PF04727">
    <property type="entry name" value="ELMO_CED12"/>
    <property type="match status" value="1"/>
</dbReference>
<feature type="region of interest" description="Disordered" evidence="1">
    <location>
        <begin position="357"/>
        <end position="412"/>
    </location>
</feature>
<dbReference type="PANTHER" id="PTHR12771:SF2">
    <property type="entry name" value="ELMO DOMAIN-CONTAINING PROTEIN 3"/>
    <property type="match status" value="1"/>
</dbReference>
<dbReference type="AlphaFoldDB" id="A0A7S0WUW0"/>
<name>A0A7S0WUW0_9CHLO</name>
<evidence type="ECO:0000259" key="2">
    <source>
        <dbReference type="PROSITE" id="PS51335"/>
    </source>
</evidence>
<evidence type="ECO:0000313" key="3">
    <source>
        <dbReference type="EMBL" id="CAD8685709.1"/>
    </source>
</evidence>
<reference evidence="3" key="1">
    <citation type="submission" date="2021-01" db="EMBL/GenBank/DDBJ databases">
        <authorList>
            <person name="Corre E."/>
            <person name="Pelletier E."/>
            <person name="Niang G."/>
            <person name="Scheremetjew M."/>
            <person name="Finn R."/>
            <person name="Kale V."/>
            <person name="Holt S."/>
            <person name="Cochrane G."/>
            <person name="Meng A."/>
            <person name="Brown T."/>
            <person name="Cohen L."/>
        </authorList>
    </citation>
    <scope>NUCLEOTIDE SEQUENCE</scope>
    <source>
        <strain evidence="3">SAG 11-49</strain>
    </source>
</reference>
<feature type="compositionally biased region" description="Polar residues" evidence="1">
    <location>
        <begin position="221"/>
        <end position="241"/>
    </location>
</feature>
<feature type="compositionally biased region" description="Polar residues" evidence="1">
    <location>
        <begin position="199"/>
        <end position="208"/>
    </location>
</feature>
<gene>
    <name evidence="3" type="ORF">CLEI1391_LOCUS12494</name>
</gene>
<dbReference type="PANTHER" id="PTHR12771">
    <property type="entry name" value="ENGULFMENT AND CELL MOTILITY"/>
    <property type="match status" value="1"/>
</dbReference>
<evidence type="ECO:0000256" key="1">
    <source>
        <dbReference type="SAM" id="MobiDB-lite"/>
    </source>
</evidence>
<organism evidence="3">
    <name type="scientific">Chlamydomonas leiostraca</name>
    <dbReference type="NCBI Taxonomy" id="1034604"/>
    <lineage>
        <taxon>Eukaryota</taxon>
        <taxon>Viridiplantae</taxon>
        <taxon>Chlorophyta</taxon>
        <taxon>core chlorophytes</taxon>
        <taxon>Chlorophyceae</taxon>
        <taxon>CS clade</taxon>
        <taxon>Chlamydomonadales</taxon>
        <taxon>Chlamydomonadaceae</taxon>
        <taxon>Chlamydomonas</taxon>
    </lineage>
</organism>
<dbReference type="InterPro" id="IPR006816">
    <property type="entry name" value="ELMO_dom"/>
</dbReference>
<proteinExistence type="predicted"/>
<feature type="region of interest" description="Disordered" evidence="1">
    <location>
        <begin position="1"/>
        <end position="27"/>
    </location>
</feature>
<dbReference type="EMBL" id="HBFB01022253">
    <property type="protein sequence ID" value="CAD8685709.1"/>
    <property type="molecule type" value="Transcribed_RNA"/>
</dbReference>
<feature type="compositionally biased region" description="Basic and acidic residues" evidence="1">
    <location>
        <begin position="91"/>
        <end position="101"/>
    </location>
</feature>
<feature type="compositionally biased region" description="Low complexity" evidence="1">
    <location>
        <begin position="358"/>
        <end position="399"/>
    </location>
</feature>
<protein>
    <recommendedName>
        <fullName evidence="2">ELMO domain-containing protein</fullName>
    </recommendedName>
</protein>
<dbReference type="InterPro" id="IPR050868">
    <property type="entry name" value="ELMO_domain-containing"/>
</dbReference>